<organism evidence="9">
    <name type="scientific">Kitasatospora camelliae</name>
    <dbReference type="NCBI Taxonomy" id="3156397"/>
    <lineage>
        <taxon>Bacteria</taxon>
        <taxon>Bacillati</taxon>
        <taxon>Actinomycetota</taxon>
        <taxon>Actinomycetes</taxon>
        <taxon>Kitasatosporales</taxon>
        <taxon>Streptomycetaceae</taxon>
        <taxon>Kitasatospora</taxon>
    </lineage>
</organism>
<dbReference type="InterPro" id="IPR027478">
    <property type="entry name" value="LdcA_N"/>
</dbReference>
<dbReference type="Pfam" id="PF17676">
    <property type="entry name" value="Peptidase_S66C"/>
    <property type="match status" value="1"/>
</dbReference>
<dbReference type="AlphaFoldDB" id="A0AAU8JV64"/>
<gene>
    <name evidence="9" type="ORF">ABWK59_12610</name>
</gene>
<sequence length="301" mass="31383">MVATSGPVDRDRLAAGVEILRSWGLDVVTGEHIGDTHPTLGHLAGTDADRAADFQQAWLDPTVSAVICARGGYGVQRMVDLLDWDTMRAAPPTLLVGFSDITVLHEAVGTRLGLPTLYGPMGSAASFLADRPTAEHLRRTLFEPDTTTLLTSPSAEALVPGRAHGTTAGGCLALLATERGTPTARPSYAGTILLLEDVNDHPYQLDRSLTQLLRSGALDGVAGIALGSWEGCGPLDRVRAVMADRLAPLGVPVVWELGFGHGPSSLTVPLGLPATLDADAGTLTLDVPALTDRTVLAGGHQ</sequence>
<reference evidence="9" key="1">
    <citation type="submission" date="2024-06" db="EMBL/GenBank/DDBJ databases">
        <title>The genome sequences of Kitasatospora sp. strain HUAS MG31.</title>
        <authorList>
            <person name="Mo P."/>
        </authorList>
    </citation>
    <scope>NUCLEOTIDE SEQUENCE</scope>
    <source>
        <strain evidence="9">HUAS MG31</strain>
    </source>
</reference>
<dbReference type="InterPro" id="IPR040449">
    <property type="entry name" value="Peptidase_S66_N"/>
</dbReference>
<dbReference type="InterPro" id="IPR029062">
    <property type="entry name" value="Class_I_gatase-like"/>
</dbReference>
<dbReference type="InterPro" id="IPR040921">
    <property type="entry name" value="Peptidase_S66C"/>
</dbReference>
<evidence type="ECO:0000259" key="8">
    <source>
        <dbReference type="Pfam" id="PF17676"/>
    </source>
</evidence>
<dbReference type="KEGG" id="kcm:ABWK59_12610"/>
<evidence type="ECO:0000256" key="6">
    <source>
        <dbReference type="PIRSR" id="PIRSR028757-1"/>
    </source>
</evidence>
<keyword evidence="5" id="KW-0720">Serine protease</keyword>
<dbReference type="PANTHER" id="PTHR30237">
    <property type="entry name" value="MURAMOYLTETRAPEPTIDE CARBOXYPEPTIDASE"/>
    <property type="match status" value="1"/>
</dbReference>
<dbReference type="PANTHER" id="PTHR30237:SF2">
    <property type="entry name" value="MUREIN TETRAPEPTIDE CARBOXYPEPTIDASE"/>
    <property type="match status" value="1"/>
</dbReference>
<evidence type="ECO:0000256" key="3">
    <source>
        <dbReference type="ARBA" id="ARBA00022670"/>
    </source>
</evidence>
<feature type="domain" description="LD-carboxypeptidase C-terminal" evidence="8">
    <location>
        <begin position="165"/>
        <end position="276"/>
    </location>
</feature>
<protein>
    <submittedName>
        <fullName evidence="9">LD-carboxypeptidase</fullName>
    </submittedName>
</protein>
<accession>A0AAU8JV64</accession>
<evidence type="ECO:0000256" key="5">
    <source>
        <dbReference type="ARBA" id="ARBA00022825"/>
    </source>
</evidence>
<dbReference type="SUPFAM" id="SSF141986">
    <property type="entry name" value="LD-carboxypeptidase A C-terminal domain-like"/>
    <property type="match status" value="1"/>
</dbReference>
<name>A0AAU8JV64_9ACTN</name>
<evidence type="ECO:0000256" key="2">
    <source>
        <dbReference type="ARBA" id="ARBA00022645"/>
    </source>
</evidence>
<dbReference type="Gene3D" id="3.50.30.60">
    <property type="entry name" value="LD-carboxypeptidase A C-terminal domain-like"/>
    <property type="match status" value="1"/>
</dbReference>
<keyword evidence="2" id="KW-0121">Carboxypeptidase</keyword>
<dbReference type="GO" id="GO:0004180">
    <property type="term" value="F:carboxypeptidase activity"/>
    <property type="evidence" value="ECO:0007669"/>
    <property type="project" value="UniProtKB-KW"/>
</dbReference>
<feature type="active site" description="Charge relay system" evidence="6">
    <location>
        <position position="261"/>
    </location>
</feature>
<dbReference type="RefSeq" id="WP_354640557.1">
    <property type="nucleotide sequence ID" value="NZ_CP159872.1"/>
</dbReference>
<dbReference type="SUPFAM" id="SSF52317">
    <property type="entry name" value="Class I glutamine amidotransferase-like"/>
    <property type="match status" value="1"/>
</dbReference>
<dbReference type="InterPro" id="IPR027461">
    <property type="entry name" value="Carboxypeptidase_A_C_sf"/>
</dbReference>
<proteinExistence type="inferred from homology"/>
<dbReference type="PIRSF" id="PIRSF028757">
    <property type="entry name" value="LD-carboxypeptidase"/>
    <property type="match status" value="1"/>
</dbReference>
<evidence type="ECO:0000256" key="1">
    <source>
        <dbReference type="ARBA" id="ARBA00010233"/>
    </source>
</evidence>
<dbReference type="EMBL" id="CP159872">
    <property type="protein sequence ID" value="XCM79704.1"/>
    <property type="molecule type" value="Genomic_DNA"/>
</dbReference>
<dbReference type="Pfam" id="PF02016">
    <property type="entry name" value="Peptidase_S66"/>
    <property type="match status" value="1"/>
</dbReference>
<feature type="active site" description="Nucleophile" evidence="6">
    <location>
        <position position="99"/>
    </location>
</feature>
<keyword evidence="3" id="KW-0645">Protease</keyword>
<feature type="domain" description="LD-carboxypeptidase N-terminal" evidence="7">
    <location>
        <begin position="2"/>
        <end position="119"/>
    </location>
</feature>
<dbReference type="GO" id="GO:0008236">
    <property type="term" value="F:serine-type peptidase activity"/>
    <property type="evidence" value="ECO:0007669"/>
    <property type="project" value="UniProtKB-KW"/>
</dbReference>
<evidence type="ECO:0000313" key="9">
    <source>
        <dbReference type="EMBL" id="XCM79704.1"/>
    </source>
</evidence>
<keyword evidence="4" id="KW-0378">Hydrolase</keyword>
<dbReference type="Gene3D" id="3.40.50.10740">
    <property type="entry name" value="Class I glutamine amidotransferase-like"/>
    <property type="match status" value="1"/>
</dbReference>
<feature type="active site" description="Charge relay system" evidence="6">
    <location>
        <position position="196"/>
    </location>
</feature>
<comment type="similarity">
    <text evidence="1">Belongs to the peptidase S66 family.</text>
</comment>
<dbReference type="CDD" id="cd07025">
    <property type="entry name" value="Peptidase_S66"/>
    <property type="match status" value="1"/>
</dbReference>
<dbReference type="InterPro" id="IPR003507">
    <property type="entry name" value="S66_fam"/>
</dbReference>
<dbReference type="GO" id="GO:0006508">
    <property type="term" value="P:proteolysis"/>
    <property type="evidence" value="ECO:0007669"/>
    <property type="project" value="UniProtKB-KW"/>
</dbReference>
<evidence type="ECO:0000256" key="4">
    <source>
        <dbReference type="ARBA" id="ARBA00022801"/>
    </source>
</evidence>
<evidence type="ECO:0000259" key="7">
    <source>
        <dbReference type="Pfam" id="PF02016"/>
    </source>
</evidence>